<protein>
    <submittedName>
        <fullName evidence="2">Uncharacterized protein</fullName>
    </submittedName>
</protein>
<evidence type="ECO:0000256" key="1">
    <source>
        <dbReference type="SAM" id="SignalP"/>
    </source>
</evidence>
<reference evidence="2 3" key="1">
    <citation type="submission" date="2016-10" db="EMBL/GenBank/DDBJ databases">
        <authorList>
            <person name="de Groot N.N."/>
        </authorList>
    </citation>
    <scope>NUCLEOTIDE SEQUENCE [LARGE SCALE GENOMIC DNA]</scope>
    <source>
        <strain evidence="2 3">StLB037</strain>
    </source>
</reference>
<name>A0A1H0NVZ5_MICTS</name>
<evidence type="ECO:0000313" key="2">
    <source>
        <dbReference type="EMBL" id="SDO96819.1"/>
    </source>
</evidence>
<keyword evidence="1" id="KW-0732">Signal</keyword>
<dbReference type="PROSITE" id="PS51257">
    <property type="entry name" value="PROKAR_LIPOPROTEIN"/>
    <property type="match status" value="1"/>
</dbReference>
<dbReference type="RefSeq" id="WP_143017860.1">
    <property type="nucleotide sequence ID" value="NZ_FNJN01000003.1"/>
</dbReference>
<organism evidence="2 3">
    <name type="scientific">Microbacterium testaceum (strain StLB037)</name>
    <dbReference type="NCBI Taxonomy" id="979556"/>
    <lineage>
        <taxon>Bacteria</taxon>
        <taxon>Bacillati</taxon>
        <taxon>Actinomycetota</taxon>
        <taxon>Actinomycetes</taxon>
        <taxon>Micrococcales</taxon>
        <taxon>Microbacteriaceae</taxon>
        <taxon>Microbacterium</taxon>
    </lineage>
</organism>
<evidence type="ECO:0000313" key="3">
    <source>
        <dbReference type="Proteomes" id="UP000186456"/>
    </source>
</evidence>
<dbReference type="AlphaFoldDB" id="A0A1H0NVZ5"/>
<dbReference type="Proteomes" id="UP000186456">
    <property type="component" value="Unassembled WGS sequence"/>
</dbReference>
<gene>
    <name evidence="2" type="ORF">SAMN04487788_1582</name>
</gene>
<proteinExistence type="predicted"/>
<dbReference type="EMBL" id="FNJN01000003">
    <property type="protein sequence ID" value="SDO96819.1"/>
    <property type="molecule type" value="Genomic_DNA"/>
</dbReference>
<accession>A0A1H0NVZ5</accession>
<feature type="chain" id="PRO_5039585497" evidence="1">
    <location>
        <begin position="26"/>
        <end position="150"/>
    </location>
</feature>
<sequence length="150" mass="15312">MGTFMRAAGLAVAGLLLAAALGGCAIGGPTGQDRADELANQLENSGLGVRSAKAIFQSSFSGDLSVTVVLSPDVVQPGYTVTAETLGPVLGIVSRSAEEMNVGGVVFYAEDEQGIDVSMVRATEDLGIAEALDGSALLLTPERLETLSRK</sequence>
<feature type="signal peptide" evidence="1">
    <location>
        <begin position="1"/>
        <end position="25"/>
    </location>
</feature>